<dbReference type="PANTHER" id="PTHR43640:SF1">
    <property type="entry name" value="THIOREDOXIN-DEPENDENT PEROXIREDOXIN"/>
    <property type="match status" value="1"/>
</dbReference>
<dbReference type="GO" id="GO:0004601">
    <property type="term" value="F:peroxidase activity"/>
    <property type="evidence" value="ECO:0007669"/>
    <property type="project" value="UniProtKB-KW"/>
</dbReference>
<keyword evidence="3" id="KW-1185">Reference proteome</keyword>
<organism evidence="2 3">
    <name type="scientific">Roseibium aggregatum</name>
    <dbReference type="NCBI Taxonomy" id="187304"/>
    <lineage>
        <taxon>Bacteria</taxon>
        <taxon>Pseudomonadati</taxon>
        <taxon>Pseudomonadota</taxon>
        <taxon>Alphaproteobacteria</taxon>
        <taxon>Hyphomicrobiales</taxon>
        <taxon>Stappiaceae</taxon>
        <taxon>Roseibium</taxon>
    </lineage>
</organism>
<evidence type="ECO:0000259" key="1">
    <source>
        <dbReference type="PROSITE" id="PS51352"/>
    </source>
</evidence>
<dbReference type="Proteomes" id="UP000048926">
    <property type="component" value="Unassembled WGS sequence"/>
</dbReference>
<dbReference type="InterPro" id="IPR036249">
    <property type="entry name" value="Thioredoxin-like_sf"/>
</dbReference>
<keyword evidence="2" id="KW-0560">Oxidoreductase</keyword>
<dbReference type="InterPro" id="IPR013766">
    <property type="entry name" value="Thioredoxin_domain"/>
</dbReference>
<dbReference type="InterPro" id="IPR000866">
    <property type="entry name" value="AhpC/TSA"/>
</dbReference>
<dbReference type="STRING" id="187304.B0E33_02640"/>
<dbReference type="EMBL" id="CXST01000002">
    <property type="protein sequence ID" value="CTQ45794.1"/>
    <property type="molecule type" value="Genomic_DNA"/>
</dbReference>
<dbReference type="InterPro" id="IPR047262">
    <property type="entry name" value="PRX-like1"/>
</dbReference>
<feature type="domain" description="Thioredoxin" evidence="1">
    <location>
        <begin position="8"/>
        <end position="160"/>
    </location>
</feature>
<dbReference type="Gene3D" id="3.40.30.10">
    <property type="entry name" value="Glutaredoxin"/>
    <property type="match status" value="1"/>
</dbReference>
<sequence length="184" mass="20371">MAAIPPVCDFGWKAPDFELPATDGKTYKLSDIAGPKGTLIMFICNHCPYVVAVRDRILRDARDLQAIGIGVAAISANDAESYPEDSFEKMTELATRENFPFPYLYDADQSVARAYDAACTPDFFGFNSVLELQYRGRLDASRRETGPADLRRDLFEAMRQVAETGKGPEDQIPSMGCSIKWKAA</sequence>
<dbReference type="PROSITE" id="PS51352">
    <property type="entry name" value="THIOREDOXIN_2"/>
    <property type="match status" value="1"/>
</dbReference>
<name>A0A0M6Y7U8_9HYPH</name>
<gene>
    <name evidence="2" type="ORF">LAL4801_04249</name>
</gene>
<evidence type="ECO:0000313" key="2">
    <source>
        <dbReference type="EMBL" id="CTQ45794.1"/>
    </source>
</evidence>
<proteinExistence type="predicted"/>
<dbReference type="RefSeq" id="WP_055659056.1">
    <property type="nucleotide sequence ID" value="NZ_CXST01000002.1"/>
</dbReference>
<dbReference type="OrthoDB" id="9809746at2"/>
<dbReference type="CDD" id="cd02969">
    <property type="entry name" value="PRX_like1"/>
    <property type="match status" value="1"/>
</dbReference>
<dbReference type="SUPFAM" id="SSF52833">
    <property type="entry name" value="Thioredoxin-like"/>
    <property type="match status" value="1"/>
</dbReference>
<reference evidence="3" key="1">
    <citation type="submission" date="2015-07" db="EMBL/GenBank/DDBJ databases">
        <authorList>
            <person name="Rodrigo-Torres Lidia"/>
            <person name="Arahal R.David."/>
        </authorList>
    </citation>
    <scope>NUCLEOTIDE SEQUENCE [LARGE SCALE GENOMIC DNA]</scope>
    <source>
        <strain evidence="3">CECT 4801</strain>
    </source>
</reference>
<accession>A0A0M6Y7U8</accession>
<dbReference type="Pfam" id="PF00578">
    <property type="entry name" value="AhpC-TSA"/>
    <property type="match status" value="1"/>
</dbReference>
<protein>
    <submittedName>
        <fullName evidence="2">Thioredoxin-dependent thiol peroxidase</fullName>
    </submittedName>
</protein>
<keyword evidence="2" id="KW-0575">Peroxidase</keyword>
<dbReference type="PANTHER" id="PTHR43640">
    <property type="entry name" value="OS07G0260300 PROTEIN"/>
    <property type="match status" value="1"/>
</dbReference>
<dbReference type="AlphaFoldDB" id="A0A0M6Y7U8"/>
<evidence type="ECO:0000313" key="3">
    <source>
        <dbReference type="Proteomes" id="UP000048926"/>
    </source>
</evidence>